<accession>A0A820SIJ3</accession>
<reference evidence="2" key="1">
    <citation type="submission" date="2021-02" db="EMBL/GenBank/DDBJ databases">
        <authorList>
            <person name="Nowell W R."/>
        </authorList>
    </citation>
    <scope>NUCLEOTIDE SEQUENCE</scope>
</reference>
<dbReference type="EMBL" id="CAJNYU010000289">
    <property type="protein sequence ID" value="CAF3347560.1"/>
    <property type="molecule type" value="Genomic_DNA"/>
</dbReference>
<dbReference type="Proteomes" id="UP000663862">
    <property type="component" value="Unassembled WGS sequence"/>
</dbReference>
<proteinExistence type="predicted"/>
<gene>
    <name evidence="1" type="ORF">FME351_LOCUS4179</name>
    <name evidence="2" type="ORF">TSG867_LOCUS16949</name>
</gene>
<protein>
    <submittedName>
        <fullName evidence="2">Uncharacterized protein</fullName>
    </submittedName>
</protein>
<comment type="caution">
    <text evidence="2">The sequence shown here is derived from an EMBL/GenBank/DDBJ whole genome shotgun (WGS) entry which is preliminary data.</text>
</comment>
<evidence type="ECO:0000313" key="2">
    <source>
        <dbReference type="EMBL" id="CAF4450454.1"/>
    </source>
</evidence>
<evidence type="ECO:0000313" key="1">
    <source>
        <dbReference type="EMBL" id="CAF3347560.1"/>
    </source>
</evidence>
<dbReference type="EMBL" id="CAJOBQ010001060">
    <property type="protein sequence ID" value="CAF4450454.1"/>
    <property type="molecule type" value="Genomic_DNA"/>
</dbReference>
<name>A0A820SIJ3_9BILA</name>
<dbReference type="AlphaFoldDB" id="A0A820SIJ3"/>
<dbReference type="Proteomes" id="UP000663869">
    <property type="component" value="Unassembled WGS sequence"/>
</dbReference>
<evidence type="ECO:0000313" key="3">
    <source>
        <dbReference type="Proteomes" id="UP000663862"/>
    </source>
</evidence>
<organism evidence="2 3">
    <name type="scientific">Rotaria socialis</name>
    <dbReference type="NCBI Taxonomy" id="392032"/>
    <lineage>
        <taxon>Eukaryota</taxon>
        <taxon>Metazoa</taxon>
        <taxon>Spiralia</taxon>
        <taxon>Gnathifera</taxon>
        <taxon>Rotifera</taxon>
        <taxon>Eurotatoria</taxon>
        <taxon>Bdelloidea</taxon>
        <taxon>Philodinida</taxon>
        <taxon>Philodinidae</taxon>
        <taxon>Rotaria</taxon>
    </lineage>
</organism>
<sequence>MSKAYEIVSDAAECTADGCIGAKAGTRGFQMRINPTSDAAKPCKVNVLTNPAVGKPQPVFRLDAAHSLNNAANPGAHAPHVNINPAVNTRFGVGVGVMIMMFFL</sequence>